<dbReference type="EC" id="3.1.3.16" evidence="2"/>
<dbReference type="SUPFAM" id="SSF52113">
    <property type="entry name" value="BRCT domain"/>
    <property type="match status" value="1"/>
</dbReference>
<accession>A0A166CLG6</accession>
<feature type="compositionally biased region" description="Basic residues" evidence="7">
    <location>
        <begin position="441"/>
        <end position="453"/>
    </location>
</feature>
<feature type="compositionally biased region" description="Low complexity" evidence="7">
    <location>
        <begin position="865"/>
        <end position="890"/>
    </location>
</feature>
<feature type="region of interest" description="Disordered" evidence="7">
    <location>
        <begin position="499"/>
        <end position="567"/>
    </location>
</feature>
<dbReference type="PROSITE" id="PS50969">
    <property type="entry name" value="FCP1"/>
    <property type="match status" value="1"/>
</dbReference>
<feature type="compositionally biased region" description="Low complexity" evidence="7">
    <location>
        <begin position="454"/>
        <end position="473"/>
    </location>
</feature>
<feature type="compositionally biased region" description="Acidic residues" evidence="7">
    <location>
        <begin position="940"/>
        <end position="950"/>
    </location>
</feature>
<feature type="compositionally biased region" description="Acidic residues" evidence="7">
    <location>
        <begin position="542"/>
        <end position="560"/>
    </location>
</feature>
<dbReference type="CDD" id="cd07521">
    <property type="entry name" value="HAD_FCP1-like"/>
    <property type="match status" value="1"/>
</dbReference>
<reference evidence="10 11" key="1">
    <citation type="journal article" date="2016" name="Mol. Biol. Evol.">
        <title>Comparative Genomics of Early-Diverging Mushroom-Forming Fungi Provides Insights into the Origins of Lignocellulose Decay Capabilities.</title>
        <authorList>
            <person name="Nagy L.G."/>
            <person name="Riley R."/>
            <person name="Tritt A."/>
            <person name="Adam C."/>
            <person name="Daum C."/>
            <person name="Floudas D."/>
            <person name="Sun H."/>
            <person name="Yadav J.S."/>
            <person name="Pangilinan J."/>
            <person name="Larsson K.H."/>
            <person name="Matsuura K."/>
            <person name="Barry K."/>
            <person name="Labutti K."/>
            <person name="Kuo R."/>
            <person name="Ohm R.A."/>
            <person name="Bhattacharya S.S."/>
            <person name="Shirouzu T."/>
            <person name="Yoshinaga Y."/>
            <person name="Martin F.M."/>
            <person name="Grigoriev I.V."/>
            <person name="Hibbett D.S."/>
        </authorList>
    </citation>
    <scope>NUCLEOTIDE SEQUENCE [LARGE SCALE GENOMIC DNA]</scope>
    <source>
        <strain evidence="10 11">HHB10207 ss-3</strain>
    </source>
</reference>
<comment type="subcellular location">
    <subcellularLocation>
        <location evidence="1">Nucleus</location>
    </subcellularLocation>
</comment>
<feature type="region of interest" description="Disordered" evidence="7">
    <location>
        <begin position="818"/>
        <end position="1013"/>
    </location>
</feature>
<evidence type="ECO:0000256" key="1">
    <source>
        <dbReference type="ARBA" id="ARBA00004123"/>
    </source>
</evidence>
<dbReference type="Gene3D" id="3.40.50.10190">
    <property type="entry name" value="BRCT domain"/>
    <property type="match status" value="1"/>
</dbReference>
<dbReference type="InterPro" id="IPR001357">
    <property type="entry name" value="BRCT_dom"/>
</dbReference>
<feature type="compositionally biased region" description="Low complexity" evidence="7">
    <location>
        <begin position="374"/>
        <end position="403"/>
    </location>
</feature>
<keyword evidence="11" id="KW-1185">Reference proteome</keyword>
<feature type="compositionally biased region" description="Acidic residues" evidence="7">
    <location>
        <begin position="964"/>
        <end position="974"/>
    </location>
</feature>
<dbReference type="SUPFAM" id="SSF56784">
    <property type="entry name" value="HAD-like"/>
    <property type="match status" value="1"/>
</dbReference>
<evidence type="ECO:0000313" key="10">
    <source>
        <dbReference type="EMBL" id="KZT37590.1"/>
    </source>
</evidence>
<dbReference type="SMART" id="SM00292">
    <property type="entry name" value="BRCT"/>
    <property type="match status" value="1"/>
</dbReference>
<dbReference type="CDD" id="cd17729">
    <property type="entry name" value="BRCT_CTDP1"/>
    <property type="match status" value="1"/>
</dbReference>
<dbReference type="PANTHER" id="PTHR23081">
    <property type="entry name" value="RNA POLYMERASE II CTD PHOSPHATASE"/>
    <property type="match status" value="1"/>
</dbReference>
<comment type="catalytic activity">
    <reaction evidence="6">
        <text>O-phospho-L-threonyl-[protein] + H2O = L-threonyl-[protein] + phosphate</text>
        <dbReference type="Rhea" id="RHEA:47004"/>
        <dbReference type="Rhea" id="RHEA-COMP:11060"/>
        <dbReference type="Rhea" id="RHEA-COMP:11605"/>
        <dbReference type="ChEBI" id="CHEBI:15377"/>
        <dbReference type="ChEBI" id="CHEBI:30013"/>
        <dbReference type="ChEBI" id="CHEBI:43474"/>
        <dbReference type="ChEBI" id="CHEBI:61977"/>
        <dbReference type="EC" id="3.1.3.16"/>
    </reaction>
</comment>
<feature type="compositionally biased region" description="Acidic residues" evidence="7">
    <location>
        <begin position="981"/>
        <end position="998"/>
    </location>
</feature>
<evidence type="ECO:0000259" key="9">
    <source>
        <dbReference type="PROSITE" id="PS50969"/>
    </source>
</evidence>
<dbReference type="GO" id="GO:0008420">
    <property type="term" value="F:RNA polymerase II CTD heptapeptide repeat phosphatase activity"/>
    <property type="evidence" value="ECO:0007669"/>
    <property type="project" value="InterPro"/>
</dbReference>
<sequence length="1013" mass="108473">MDPSSTPLHLPPTLPFPIKIASLSLSTSSNVDTGSRLLTYSFISGNDTLFGTWDSSIEGTLEAWNVQVGQTITSQEAKMNAAVMILEPCKHPIQIGGMCAVCGKDMTLMDYSGFADSQRAAIPITHLAKGPTVSLEEAQRLSDESTAHLLSVRKLSLIVDLDQTIVHATVDPTVGEWIAEGLEYEKEEIVNASTDGARGSGRSGHKKTVNPNWEALKDVRSFKLPVESVGLPPSMRDADGCTYYIKPRPGTPEFLTSLSELYEPHVYTMGTRSYATKVLEILDPDQKIFGGRVLSRDESGSISQKSLKRLFPCDTSMVVIIDDRADVWEWSPNLVKVVPYDFFVGIGDINSAFLPKQEPLVPTPHLSPSPPSSSTPSSPSSSSTASLSSAKSLSTPPTSPATSNVSKEDLRLAEQGAVLSAQMQSRPLAKEQEKLNDTAHAHAHSHPHGHARKSSASTASTTTKSGTSSRESTPTTPISGAPPASLPMSANVSASIVASSSTSSSTTITTSTSTSASTSTASLSTLEATSSSSTISVSGASEDAEGDVDDDEEDEDMDELDTPKALLKNDDRELDRVGRLLKEVHQRFFDAYDAAHSSSSGNGKNLKKGKGKDRAEYDVKLIIPRMRMRTFAGLHLLFSSVIPLDQDPDKSEVWRIARAFGATCHSDLSHQVTHLVAAKPGTLKVDMARQRGTIDIVWFQWFTDSIALWTRVDELPYLLDGPRDRGYSGKAVDRDAKMTASDEKVVIERALTEQADLLDDIDVDRLEGEVEGIDIDVEDVDVVAGGAEGDGVESELKSIAKDTWAGATDEVDAAMMESDSEMGSDDGNESDIISSANSTPRWRGRKRPRSVSQSPSERASELNHGGTISASSSTSSLSTSDEGTGSPSKSSSKRKGARNGQSSLLHGSPLTKRIRIVSRRGSSMLGKEVITAPSTAGNNDEAEDDEDEDAIGDHDGKRRKGADDDIIGDEDGDVEIAARSDDDEGDGDSGDSGDGDDDFLAKELEEGLEEEWG</sequence>
<evidence type="ECO:0000256" key="5">
    <source>
        <dbReference type="ARBA" id="ARBA00047761"/>
    </source>
</evidence>
<dbReference type="InterPro" id="IPR039189">
    <property type="entry name" value="Fcp1"/>
</dbReference>
<dbReference type="NCBIfam" id="TIGR02250">
    <property type="entry name" value="FCP1_euk"/>
    <property type="match status" value="1"/>
</dbReference>
<evidence type="ECO:0000256" key="3">
    <source>
        <dbReference type="ARBA" id="ARBA00022801"/>
    </source>
</evidence>
<feature type="compositionally biased region" description="Acidic residues" evidence="7">
    <location>
        <begin position="818"/>
        <end position="829"/>
    </location>
</feature>
<evidence type="ECO:0000259" key="8">
    <source>
        <dbReference type="PROSITE" id="PS50172"/>
    </source>
</evidence>
<dbReference type="SMART" id="SM00577">
    <property type="entry name" value="CPDc"/>
    <property type="match status" value="1"/>
</dbReference>
<evidence type="ECO:0000256" key="2">
    <source>
        <dbReference type="ARBA" id="ARBA00013081"/>
    </source>
</evidence>
<dbReference type="OrthoDB" id="10249888at2759"/>
<evidence type="ECO:0000313" key="11">
    <source>
        <dbReference type="Proteomes" id="UP000076798"/>
    </source>
</evidence>
<dbReference type="Pfam" id="PF12738">
    <property type="entry name" value="PTCB-BRCT"/>
    <property type="match status" value="1"/>
</dbReference>
<dbReference type="Pfam" id="PF03031">
    <property type="entry name" value="NIF"/>
    <property type="match status" value="1"/>
</dbReference>
<evidence type="ECO:0000256" key="7">
    <source>
        <dbReference type="SAM" id="MobiDB-lite"/>
    </source>
</evidence>
<dbReference type="EMBL" id="KV428080">
    <property type="protein sequence ID" value="KZT37590.1"/>
    <property type="molecule type" value="Genomic_DNA"/>
</dbReference>
<comment type="catalytic activity">
    <reaction evidence="5">
        <text>O-phospho-L-seryl-[protein] + H2O = L-seryl-[protein] + phosphate</text>
        <dbReference type="Rhea" id="RHEA:20629"/>
        <dbReference type="Rhea" id="RHEA-COMP:9863"/>
        <dbReference type="Rhea" id="RHEA-COMP:11604"/>
        <dbReference type="ChEBI" id="CHEBI:15377"/>
        <dbReference type="ChEBI" id="CHEBI:29999"/>
        <dbReference type="ChEBI" id="CHEBI:43474"/>
        <dbReference type="ChEBI" id="CHEBI:83421"/>
        <dbReference type="EC" id="3.1.3.16"/>
    </reaction>
</comment>
<keyword evidence="4" id="KW-0539">Nucleus</keyword>
<feature type="compositionally biased region" description="Basic and acidic residues" evidence="7">
    <location>
        <begin position="428"/>
        <end position="440"/>
    </location>
</feature>
<dbReference type="InterPro" id="IPR004274">
    <property type="entry name" value="FCP1_dom"/>
</dbReference>
<feature type="domain" description="BRCT" evidence="8">
    <location>
        <begin position="626"/>
        <end position="719"/>
    </location>
</feature>
<gene>
    <name evidence="10" type="ORF">SISSUDRAFT_1048196</name>
</gene>
<evidence type="ECO:0000256" key="4">
    <source>
        <dbReference type="ARBA" id="ARBA00023242"/>
    </source>
</evidence>
<feature type="region of interest" description="Disordered" evidence="7">
    <location>
        <begin position="360"/>
        <end position="407"/>
    </location>
</feature>
<dbReference type="PROSITE" id="PS50172">
    <property type="entry name" value="BRCT"/>
    <property type="match status" value="1"/>
</dbReference>
<keyword evidence="3" id="KW-0378">Hydrolase</keyword>
<evidence type="ECO:0000256" key="6">
    <source>
        <dbReference type="ARBA" id="ARBA00048336"/>
    </source>
</evidence>
<feature type="compositionally biased region" description="Polar residues" evidence="7">
    <location>
        <begin position="831"/>
        <end position="840"/>
    </location>
</feature>
<dbReference type="InterPro" id="IPR036420">
    <property type="entry name" value="BRCT_dom_sf"/>
</dbReference>
<protein>
    <recommendedName>
        <fullName evidence="2">protein-serine/threonine phosphatase</fullName>
        <ecNumber evidence="2">3.1.3.16</ecNumber>
    </recommendedName>
</protein>
<feature type="compositionally biased region" description="Low complexity" evidence="7">
    <location>
        <begin position="499"/>
        <end position="541"/>
    </location>
</feature>
<feature type="compositionally biased region" description="Pro residues" evidence="7">
    <location>
        <begin position="361"/>
        <end position="373"/>
    </location>
</feature>
<dbReference type="AlphaFoldDB" id="A0A166CLG6"/>
<feature type="region of interest" description="Disordered" evidence="7">
    <location>
        <begin position="421"/>
        <end position="487"/>
    </location>
</feature>
<dbReference type="InterPro" id="IPR036412">
    <property type="entry name" value="HAD-like_sf"/>
</dbReference>
<name>A0A166CLG6_9AGAM</name>
<dbReference type="STRING" id="1314776.A0A166CLG6"/>
<dbReference type="Gene3D" id="3.40.50.1000">
    <property type="entry name" value="HAD superfamily/HAD-like"/>
    <property type="match status" value="2"/>
</dbReference>
<dbReference type="Proteomes" id="UP000076798">
    <property type="component" value="Unassembled WGS sequence"/>
</dbReference>
<dbReference type="InterPro" id="IPR011947">
    <property type="entry name" value="FCP1_euk"/>
</dbReference>
<dbReference type="InterPro" id="IPR023214">
    <property type="entry name" value="HAD_sf"/>
</dbReference>
<feature type="domain" description="FCP1 homology" evidence="9">
    <location>
        <begin position="150"/>
        <end position="360"/>
    </location>
</feature>
<proteinExistence type="predicted"/>
<dbReference type="GO" id="GO:0005634">
    <property type="term" value="C:nucleus"/>
    <property type="evidence" value="ECO:0007669"/>
    <property type="project" value="UniProtKB-SubCell"/>
</dbReference>
<dbReference type="PANTHER" id="PTHR23081:SF36">
    <property type="entry name" value="RNA POLYMERASE II SUBUNIT A C-TERMINAL DOMAIN PHOSPHATASE"/>
    <property type="match status" value="1"/>
</dbReference>
<organism evidence="10 11">
    <name type="scientific">Sistotremastrum suecicum HHB10207 ss-3</name>
    <dbReference type="NCBI Taxonomy" id="1314776"/>
    <lineage>
        <taxon>Eukaryota</taxon>
        <taxon>Fungi</taxon>
        <taxon>Dikarya</taxon>
        <taxon>Basidiomycota</taxon>
        <taxon>Agaricomycotina</taxon>
        <taxon>Agaricomycetes</taxon>
        <taxon>Sistotremastrales</taxon>
        <taxon>Sistotremastraceae</taxon>
        <taxon>Sistotremastrum</taxon>
    </lineage>
</organism>